<dbReference type="AlphaFoldDB" id="A0A7S4M5I2"/>
<keyword evidence="1" id="KW-0472">Membrane</keyword>
<evidence type="ECO:0000256" key="1">
    <source>
        <dbReference type="SAM" id="Phobius"/>
    </source>
</evidence>
<keyword evidence="1" id="KW-1133">Transmembrane helix</keyword>
<evidence type="ECO:0000313" key="2">
    <source>
        <dbReference type="EMBL" id="CAE2202050.1"/>
    </source>
</evidence>
<dbReference type="PANTHER" id="PTHR20921">
    <property type="entry name" value="TRANSMEMBRANE PROTEIN 222"/>
    <property type="match status" value="1"/>
</dbReference>
<feature type="transmembrane region" description="Helical" evidence="1">
    <location>
        <begin position="155"/>
        <end position="171"/>
    </location>
</feature>
<keyword evidence="1" id="KW-0812">Transmembrane</keyword>
<organism evidence="2">
    <name type="scientific">Odontella aurita</name>
    <dbReference type="NCBI Taxonomy" id="265563"/>
    <lineage>
        <taxon>Eukaryota</taxon>
        <taxon>Sar</taxon>
        <taxon>Stramenopiles</taxon>
        <taxon>Ochrophyta</taxon>
        <taxon>Bacillariophyta</taxon>
        <taxon>Mediophyceae</taxon>
        <taxon>Biddulphiophycidae</taxon>
        <taxon>Eupodiscales</taxon>
        <taxon>Odontellaceae</taxon>
        <taxon>Odontella</taxon>
    </lineage>
</organism>
<dbReference type="Pfam" id="PF05608">
    <property type="entry name" value="RTE1"/>
    <property type="match status" value="2"/>
</dbReference>
<sequence length="172" mass="19265">METDTPTPMNSSTQHDLSFTILWSPLPLITWIIPFIGHMGIADSRGIASDFQGPYYVGSSGRMAFGAPTRALKVDVGELEGGASRWDEAVKEANEEYSKRMHNICCDNCHSHVAYALNAMDMKAYGMRKWDMVKLCFLVFFRARFLSFTGVFRQFAPSMVVILLLSLTVTHA</sequence>
<protein>
    <recommendedName>
        <fullName evidence="3">Transmembrane protein 222</fullName>
    </recommendedName>
</protein>
<reference evidence="2" key="1">
    <citation type="submission" date="2021-01" db="EMBL/GenBank/DDBJ databases">
        <authorList>
            <person name="Corre E."/>
            <person name="Pelletier E."/>
            <person name="Niang G."/>
            <person name="Scheremetjew M."/>
            <person name="Finn R."/>
            <person name="Kale V."/>
            <person name="Holt S."/>
            <person name="Cochrane G."/>
            <person name="Meng A."/>
            <person name="Brown T."/>
            <person name="Cohen L."/>
        </authorList>
    </citation>
    <scope>NUCLEOTIDE SEQUENCE</scope>
    <source>
        <strain evidence="2">Isolate 1302-5</strain>
    </source>
</reference>
<name>A0A7S4M5I2_9STRA</name>
<dbReference type="EMBL" id="HBKQ01001631">
    <property type="protein sequence ID" value="CAE2202050.1"/>
    <property type="molecule type" value="Transcribed_RNA"/>
</dbReference>
<gene>
    <name evidence="2" type="ORF">OAUR00152_LOCUS1121</name>
</gene>
<proteinExistence type="predicted"/>
<dbReference type="PANTHER" id="PTHR20921:SF0">
    <property type="entry name" value="TRANSMEMBRANE PROTEIN 222"/>
    <property type="match status" value="1"/>
</dbReference>
<feature type="transmembrane region" description="Helical" evidence="1">
    <location>
        <begin position="20"/>
        <end position="41"/>
    </location>
</feature>
<accession>A0A7S4M5I2</accession>
<evidence type="ECO:0008006" key="3">
    <source>
        <dbReference type="Google" id="ProtNLM"/>
    </source>
</evidence>
<dbReference type="InterPro" id="IPR008496">
    <property type="entry name" value="TMEM222/RTE1"/>
</dbReference>